<feature type="region of interest" description="Disordered" evidence="1">
    <location>
        <begin position="560"/>
        <end position="590"/>
    </location>
</feature>
<feature type="region of interest" description="Disordered" evidence="1">
    <location>
        <begin position="192"/>
        <end position="214"/>
    </location>
</feature>
<feature type="region of interest" description="Disordered" evidence="1">
    <location>
        <begin position="424"/>
        <end position="459"/>
    </location>
</feature>
<dbReference type="PROSITE" id="PS51411">
    <property type="entry name" value="PSP1_C"/>
    <property type="match status" value="1"/>
</dbReference>
<dbReference type="InterPro" id="IPR007557">
    <property type="entry name" value="PSP1_C"/>
</dbReference>
<evidence type="ECO:0000259" key="2">
    <source>
        <dbReference type="PROSITE" id="PS51411"/>
    </source>
</evidence>
<protein>
    <submittedName>
        <fullName evidence="3">PSP1 C-terminal conserved region containing protein</fullName>
    </submittedName>
</protein>
<feature type="region of interest" description="Disordered" evidence="1">
    <location>
        <begin position="602"/>
        <end position="673"/>
    </location>
</feature>
<feature type="region of interest" description="Disordered" evidence="1">
    <location>
        <begin position="82"/>
        <end position="131"/>
    </location>
</feature>
<feature type="compositionally biased region" description="Basic and acidic residues" evidence="1">
    <location>
        <begin position="877"/>
        <end position="890"/>
    </location>
</feature>
<dbReference type="EMBL" id="JAECZO010000041">
    <property type="protein sequence ID" value="KAK7194707.1"/>
    <property type="molecule type" value="Genomic_DNA"/>
</dbReference>
<feature type="compositionally biased region" description="Polar residues" evidence="1">
    <location>
        <begin position="309"/>
        <end position="320"/>
    </location>
</feature>
<feature type="compositionally biased region" description="Basic and acidic residues" evidence="1">
    <location>
        <begin position="340"/>
        <end position="357"/>
    </location>
</feature>
<name>A0AAW0EMM6_9TRYP</name>
<feature type="region of interest" description="Disordered" evidence="1">
    <location>
        <begin position="309"/>
        <end position="388"/>
    </location>
</feature>
<evidence type="ECO:0000313" key="4">
    <source>
        <dbReference type="Proteomes" id="UP001430356"/>
    </source>
</evidence>
<dbReference type="PANTHER" id="PTHR43830:SF17">
    <property type="entry name" value="PSP1 C-TERMINAL DOMAIN-CONTAINING PROTEIN"/>
    <property type="match status" value="1"/>
</dbReference>
<dbReference type="AlphaFoldDB" id="A0AAW0EMM6"/>
<feature type="region of interest" description="Disordered" evidence="1">
    <location>
        <begin position="39"/>
        <end position="62"/>
    </location>
</feature>
<evidence type="ECO:0000313" key="3">
    <source>
        <dbReference type="EMBL" id="KAK7194707.1"/>
    </source>
</evidence>
<dbReference type="Pfam" id="PF04468">
    <property type="entry name" value="PSP1"/>
    <property type="match status" value="1"/>
</dbReference>
<organism evidence="3 4">
    <name type="scientific">Novymonas esmeraldas</name>
    <dbReference type="NCBI Taxonomy" id="1808958"/>
    <lineage>
        <taxon>Eukaryota</taxon>
        <taxon>Discoba</taxon>
        <taxon>Euglenozoa</taxon>
        <taxon>Kinetoplastea</taxon>
        <taxon>Metakinetoplastina</taxon>
        <taxon>Trypanosomatida</taxon>
        <taxon>Trypanosomatidae</taxon>
        <taxon>Novymonas</taxon>
    </lineage>
</organism>
<accession>A0AAW0EMM6</accession>
<keyword evidence="4" id="KW-1185">Reference proteome</keyword>
<evidence type="ECO:0000256" key="1">
    <source>
        <dbReference type="SAM" id="MobiDB-lite"/>
    </source>
</evidence>
<gene>
    <name evidence="3" type="ORF">NESM_000390100</name>
</gene>
<feature type="compositionally biased region" description="Low complexity" evidence="1">
    <location>
        <begin position="650"/>
        <end position="670"/>
    </location>
</feature>
<comment type="caution">
    <text evidence="3">The sequence shown here is derived from an EMBL/GenBank/DDBJ whole genome shotgun (WGS) entry which is preliminary data.</text>
</comment>
<feature type="domain" description="PSP1 C-terminal" evidence="2">
    <location>
        <begin position="867"/>
        <end position="958"/>
    </location>
</feature>
<reference evidence="3 4" key="1">
    <citation type="journal article" date="2021" name="MBio">
        <title>A New Model Trypanosomatid, Novymonas esmeraldas: Genomic Perception of Its 'Candidatus Pandoraea novymonadis' Endosymbiont.</title>
        <authorList>
            <person name="Zakharova A."/>
            <person name="Saura A."/>
            <person name="Butenko A."/>
            <person name="Podesvova L."/>
            <person name="Warmusova S."/>
            <person name="Kostygov A.Y."/>
            <person name="Nenarokova A."/>
            <person name="Lukes J."/>
            <person name="Opperdoes F.R."/>
            <person name="Yurchenko V."/>
        </authorList>
    </citation>
    <scope>NUCLEOTIDE SEQUENCE [LARGE SCALE GENOMIC DNA]</scope>
    <source>
        <strain evidence="3 4">E262AT.01</strain>
    </source>
</reference>
<proteinExistence type="predicted"/>
<sequence>MATRPLPGPRIGATAMERVKATLTSDPQDLTEIPSLFQTFGRQDVSSSEDDEGEVNADTSSRGFGVRYETHEVAAASPHHDTAAYPASTHGPRLGGAVPGTAAQPTYRAGQGSLSSSRTRHPLNRSTHNPYVLLGSSDVNQSTHETTVMANSAAMRQRHGSNSYSNNTSQNPLTFEFASTSTLADMGPNALSASGAVRRPPSLHQSHMPQQHAAPLLQRSTEAPMPGYWRDGNPMALSSTDIRPVPTTTVGTLTSCDGEQNLNVNVKQRMRTGTGSTSCSLNASNVAMPVVQPVSPALTMSPAAGVPRHSSTITDATTPLSFGAGAFNGPRYATSSGTTSEERSQPGRRSPPVDRRTIAVPPHQTTAGPEPPALVQRRGAPDMSAPAVPSYAMHPQAYIHAQQLSPSPPPQQQHHQQQAYGAYGVPMPSSVVPHHTDHHPQQQQHQQHDHAYGRSDYHLPHMNGSVPTLSHQYPHHHYPSQYQQYYAAPVAHASGAGAHDVPFSVGGQQHPEASYMAIQQQQQQHQQHVQTAYALGSGSIISGRAHNRYAAMPPLPPHIHAPYGSHTAPRKTMPQRPASVVAGPHQPASPPAMMVQMEALAAAPVASSPHGRPPKVRAQHADPGQQPRNGAAVASTPADGSSPTGATDVAAKPGAPPTAAAPSPMSSSAKKLAKRQDDARFYANHDAPIRMFVVVKRKAEGQRYACALPPEEVPVGSHMLVEGDRGADLGEVLAHVSLGAMARDCMLVERLRQRAMGRMLERKAGSVRDVKKDDSGDDLAAVMSEADLPTLDGPAALEYLASLKTWPRVIGPATAEDIASLEPQREAEKVAFTTAKPIVQQFIENRYLQRVARNDAAVASAVGDADPAAAAEPAEQGGDHLSGDDGERRTPQTPLSADELKLLELSREVTLVDCEYQFTREKITLYVSRPSRSIFVDFRSMQRKLFRTFRCRIWIAYMDEVTRDKDAPEWFVFVPPPSVHSNPVPTKDDEAA</sequence>
<feature type="compositionally biased region" description="Low complexity" evidence="1">
    <location>
        <begin position="863"/>
        <end position="875"/>
    </location>
</feature>
<dbReference type="InterPro" id="IPR047767">
    <property type="entry name" value="PSP1-like"/>
</dbReference>
<feature type="compositionally biased region" description="Basic and acidic residues" evidence="1">
    <location>
        <begin position="434"/>
        <end position="459"/>
    </location>
</feature>
<feature type="region of interest" description="Disordered" evidence="1">
    <location>
        <begin position="863"/>
        <end position="895"/>
    </location>
</feature>
<dbReference type="Proteomes" id="UP001430356">
    <property type="component" value="Unassembled WGS sequence"/>
</dbReference>
<dbReference type="GO" id="GO:0005737">
    <property type="term" value="C:cytoplasm"/>
    <property type="evidence" value="ECO:0007669"/>
    <property type="project" value="TreeGrafter"/>
</dbReference>
<dbReference type="PANTHER" id="PTHR43830">
    <property type="entry name" value="PROTEIN PSP1"/>
    <property type="match status" value="1"/>
</dbReference>